<name>A0AAE6X128_9STAP</name>
<dbReference type="AlphaFoldDB" id="A0AAE6X128"/>
<feature type="transmembrane region" description="Helical" evidence="1">
    <location>
        <begin position="132"/>
        <end position="152"/>
    </location>
</feature>
<accession>A0AAE6X128</accession>
<gene>
    <name evidence="2" type="ORF">GTN30_02955</name>
</gene>
<keyword evidence="1" id="KW-0472">Membrane</keyword>
<dbReference type="Proteomes" id="UP000501122">
    <property type="component" value="Chromosome"/>
</dbReference>
<protein>
    <submittedName>
        <fullName evidence="2">Uncharacterized protein</fullName>
    </submittedName>
</protein>
<sequence>MAFIIVAVIIICLFASIEFQSKLRLDKFYNQPFSVLKKTSFLTGYDLILMLIMILIIIIQIKYDLLFVTQANFNLMDILNMAFVILGLYGVYISFLQFIVSFSSDTQSRYLGRSRAVIIIEQNPYIQITRKIVFSAILSFQILLPLIIYFCLELIPKHIKENGMIFTILSSTWQASLVVLSIIFILLIIKNIDIPIKALLINEQIEESESFNRLIIKSLINDFNNKFSRVSENKKLSLVEKEKEIFTYINNLISTVEPNERDIVITEVLYNKELYKYLNSNLEAARLYHQVNINKFSKTHINKLSHQEKNDFLIQELELFNHFQLKILDNYHDDYLTVFSTFYFDSLQNINFNLIDLQNDQLIHNVIKEISEHKRLGILVLKLKLLINQCINYDNNPSNYFSAIISEPYVKNLNKEDTLLLFEDIFLEAVSLNKYLYSNGKILSLKDNQYDYNHILVELFTHNYFHTMNTLLQKNETEFNYDAYDEYSNDLTLMYTWLFYYRSLQIECNFSTSHSVFYEIFSSSMESHSFPIEEYYDSDNEMRSFPIYNIDFINKQFIDILNEIQNYSIYTWPSEPEMYAVHILNSDIEYFPIIDESIISAFKNILNYVNQAIENNDYLDYISLIKHAYPLDVSLNPYITFINIYLEKTDNYKKINFDELKVFDCLIEYNFLDRFIREIKFNFSLKYLNSNELMNHYQSLALKILQYMQEKKDNTPFQIEQLYEVGFDLSKRIYSEYDNWDILYVNKLTDKSYHHLYKHPSNRILLAEAILTRIHNNFELTDLDDYIENYVEKDNNKEFIYKKINTFINEYNNKQDSF</sequence>
<feature type="transmembrane region" description="Helical" evidence="1">
    <location>
        <begin position="78"/>
        <end position="100"/>
    </location>
</feature>
<evidence type="ECO:0000313" key="3">
    <source>
        <dbReference type="Proteomes" id="UP000501122"/>
    </source>
</evidence>
<keyword evidence="1" id="KW-1133">Transmembrane helix</keyword>
<organism evidence="2 3">
    <name type="scientific">Macrococcoides canis</name>
    <dbReference type="NCBI Taxonomy" id="1855823"/>
    <lineage>
        <taxon>Bacteria</taxon>
        <taxon>Bacillati</taxon>
        <taxon>Bacillota</taxon>
        <taxon>Bacilli</taxon>
        <taxon>Bacillales</taxon>
        <taxon>Staphylococcaceae</taxon>
        <taxon>Macrococcoides</taxon>
    </lineage>
</organism>
<proteinExistence type="predicted"/>
<dbReference type="RefSeq" id="WP_164953093.1">
    <property type="nucleotide sequence ID" value="NZ_CP047363.1"/>
</dbReference>
<feature type="transmembrane region" description="Helical" evidence="1">
    <location>
        <begin position="164"/>
        <end position="189"/>
    </location>
</feature>
<dbReference type="EMBL" id="CP047363">
    <property type="protein sequence ID" value="QIH77615.1"/>
    <property type="molecule type" value="Genomic_DNA"/>
</dbReference>
<evidence type="ECO:0000313" key="2">
    <source>
        <dbReference type="EMBL" id="QIH77615.1"/>
    </source>
</evidence>
<keyword evidence="1" id="KW-0812">Transmembrane</keyword>
<evidence type="ECO:0000256" key="1">
    <source>
        <dbReference type="SAM" id="Phobius"/>
    </source>
</evidence>
<reference evidence="2" key="1">
    <citation type="journal article" date="2020" name="Antimicrob. Agents Chemother.">
        <title>The novel macrolide resistance genes mef(D), msr(F) and msr(H) are present on resistance islands in Macrococcus canis, Macrococcus caseolyticus and Staphylococcus aureus.</title>
        <authorList>
            <person name="Schwendener S."/>
            <person name="Dona V."/>
            <person name="Perreten V."/>
        </authorList>
    </citation>
    <scope>NUCLEOTIDE SEQUENCE</scope>
    <source>
        <strain evidence="2">Epi0076A</strain>
    </source>
</reference>
<feature type="transmembrane region" description="Helical" evidence="1">
    <location>
        <begin position="43"/>
        <end position="66"/>
    </location>
</feature>